<protein>
    <submittedName>
        <fullName evidence="1">Choline/glycine/proline betaine transport protein</fullName>
    </submittedName>
</protein>
<keyword evidence="2" id="KW-1185">Reference proteome</keyword>
<dbReference type="RefSeq" id="WP_253444944.1">
    <property type="nucleotide sequence ID" value="NZ_JALJYF010000001.1"/>
</dbReference>
<gene>
    <name evidence="1" type="ORF">J2T60_000484</name>
</gene>
<evidence type="ECO:0000313" key="2">
    <source>
        <dbReference type="Proteomes" id="UP001523550"/>
    </source>
</evidence>
<reference evidence="1 2" key="1">
    <citation type="submission" date="2022-03" db="EMBL/GenBank/DDBJ databases">
        <title>Genomic Encyclopedia of Type Strains, Phase III (KMG-III): the genomes of soil and plant-associated and newly described type strains.</title>
        <authorList>
            <person name="Whitman W."/>
        </authorList>
    </citation>
    <scope>NUCLEOTIDE SEQUENCE [LARGE SCALE GENOMIC DNA]</scope>
    <source>
        <strain evidence="1 2">BSker1</strain>
    </source>
</reference>
<proteinExistence type="predicted"/>
<dbReference type="Proteomes" id="UP001523550">
    <property type="component" value="Unassembled WGS sequence"/>
</dbReference>
<sequence length="151" mass="17651">MSNWREKLKQVIQKEMSTPPEMSHASVEKARRDISRFISRTALPALEALKGELEQYDRRCEIERRDYQVSMTVYHGDREEFSYVVRGRAYHRMFFAFPEFGDPGKDTRIGRAEITLNREGPAGQDAATLSMDDIIRDFIKEYAHWLGKTSE</sequence>
<name>A0ABT1G5E8_9GAMM</name>
<evidence type="ECO:0000313" key="1">
    <source>
        <dbReference type="EMBL" id="MCP1726519.1"/>
    </source>
</evidence>
<organism evidence="1 2">
    <name type="scientific">Natronospira proteinivora</name>
    <dbReference type="NCBI Taxonomy" id="1807133"/>
    <lineage>
        <taxon>Bacteria</taxon>
        <taxon>Pseudomonadati</taxon>
        <taxon>Pseudomonadota</taxon>
        <taxon>Gammaproteobacteria</taxon>
        <taxon>Natronospirales</taxon>
        <taxon>Natronospiraceae</taxon>
        <taxon>Natronospira</taxon>
    </lineage>
</organism>
<accession>A0ABT1G5E8</accession>
<comment type="caution">
    <text evidence="1">The sequence shown here is derived from an EMBL/GenBank/DDBJ whole genome shotgun (WGS) entry which is preliminary data.</text>
</comment>
<dbReference type="EMBL" id="JALJYF010000001">
    <property type="protein sequence ID" value="MCP1726519.1"/>
    <property type="molecule type" value="Genomic_DNA"/>
</dbReference>